<dbReference type="Pfam" id="PF02519">
    <property type="entry name" value="Auxin_inducible"/>
    <property type="match status" value="1"/>
</dbReference>
<reference evidence="2 3" key="1">
    <citation type="submission" date="2021-07" db="EMBL/GenBank/DDBJ databases">
        <title>The Aristolochia fimbriata genome: insights into angiosperm evolution, floral development and chemical biosynthesis.</title>
        <authorList>
            <person name="Jiao Y."/>
        </authorList>
    </citation>
    <scope>NUCLEOTIDE SEQUENCE [LARGE SCALE GENOMIC DNA]</scope>
    <source>
        <strain evidence="2">IBCAS-2021</strain>
        <tissue evidence="2">Leaf</tissue>
    </source>
</reference>
<dbReference type="GO" id="GO:0009733">
    <property type="term" value="P:response to auxin"/>
    <property type="evidence" value="ECO:0007669"/>
    <property type="project" value="InterPro"/>
</dbReference>
<organism evidence="2 3">
    <name type="scientific">Aristolochia fimbriata</name>
    <name type="common">White veined hardy Dutchman's pipe vine</name>
    <dbReference type="NCBI Taxonomy" id="158543"/>
    <lineage>
        <taxon>Eukaryota</taxon>
        <taxon>Viridiplantae</taxon>
        <taxon>Streptophyta</taxon>
        <taxon>Embryophyta</taxon>
        <taxon>Tracheophyta</taxon>
        <taxon>Spermatophyta</taxon>
        <taxon>Magnoliopsida</taxon>
        <taxon>Magnoliidae</taxon>
        <taxon>Piperales</taxon>
        <taxon>Aristolochiaceae</taxon>
        <taxon>Aristolochia</taxon>
    </lineage>
</organism>
<evidence type="ECO:0000313" key="3">
    <source>
        <dbReference type="Proteomes" id="UP000825729"/>
    </source>
</evidence>
<evidence type="ECO:0008006" key="4">
    <source>
        <dbReference type="Google" id="ProtNLM"/>
    </source>
</evidence>
<proteinExistence type="inferred from homology"/>
<evidence type="ECO:0000313" key="2">
    <source>
        <dbReference type="EMBL" id="KAG9444180.1"/>
    </source>
</evidence>
<dbReference type="PANTHER" id="PTHR31175">
    <property type="entry name" value="AUXIN-RESPONSIVE FAMILY PROTEIN"/>
    <property type="match status" value="1"/>
</dbReference>
<dbReference type="EMBL" id="JAINDJ010000006">
    <property type="protein sequence ID" value="KAG9444180.1"/>
    <property type="molecule type" value="Genomic_DNA"/>
</dbReference>
<name>A0AAV7E5U0_ARIFI</name>
<comment type="caution">
    <text evidence="2">The sequence shown here is derived from an EMBL/GenBank/DDBJ whole genome shotgun (WGS) entry which is preliminary data.</text>
</comment>
<accession>A0AAV7E5U0</accession>
<dbReference type="Proteomes" id="UP000825729">
    <property type="component" value="Unassembled WGS sequence"/>
</dbReference>
<gene>
    <name evidence="2" type="ORF">H6P81_015520</name>
</gene>
<keyword evidence="3" id="KW-1185">Reference proteome</keyword>
<protein>
    <recommendedName>
        <fullName evidence="4">Small auxin up regulated protein</fullName>
    </recommendedName>
</protein>
<comment type="similarity">
    <text evidence="1">Belongs to the ARG7 family.</text>
</comment>
<sequence>MMMNPKKLMKKLAATRSSSSCSRSTVASKGHFVAYTRDCERFVLPLTYLCNPVFQALLEVSEEEYGLRGNGSIVLPCDGICVEYLVSLMQRSLSEDLQKALLQSITTTRCLTSSLVQQELHKQLPVCSW</sequence>
<evidence type="ECO:0000256" key="1">
    <source>
        <dbReference type="ARBA" id="ARBA00006974"/>
    </source>
</evidence>
<dbReference type="InterPro" id="IPR003676">
    <property type="entry name" value="SAUR_fam"/>
</dbReference>
<dbReference type="AlphaFoldDB" id="A0AAV7E5U0"/>